<dbReference type="PANTHER" id="PTHR46310">
    <property type="entry name" value="AMIDASE 1"/>
    <property type="match status" value="1"/>
</dbReference>
<gene>
    <name evidence="3" type="ORF">RDV89_00320</name>
</gene>
<dbReference type="PANTHER" id="PTHR46310:SF7">
    <property type="entry name" value="AMIDASE 1"/>
    <property type="match status" value="1"/>
</dbReference>
<dbReference type="Gene3D" id="3.90.1300.10">
    <property type="entry name" value="Amidase signature (AS) domain"/>
    <property type="match status" value="1"/>
</dbReference>
<protein>
    <submittedName>
        <fullName evidence="3">DUF3225 domain-containing protein</fullName>
    </submittedName>
</protein>
<dbReference type="RefSeq" id="WP_315730453.1">
    <property type="nucleotide sequence ID" value="NZ_JAVYII010000001.1"/>
</dbReference>
<dbReference type="Pfam" id="PF01425">
    <property type="entry name" value="Amidase"/>
    <property type="match status" value="1"/>
</dbReference>
<evidence type="ECO:0000313" key="3">
    <source>
        <dbReference type="EMBL" id="MDT9591489.1"/>
    </source>
</evidence>
<dbReference type="Gene3D" id="3.10.450.50">
    <property type="match status" value="1"/>
</dbReference>
<proteinExistence type="predicted"/>
<reference evidence="3 4" key="1">
    <citation type="submission" date="2023-08" db="EMBL/GenBank/DDBJ databases">
        <title>Nocardioides seae sp. nov., a bacterium isolated from a soil.</title>
        <authorList>
            <person name="Wang X."/>
        </authorList>
    </citation>
    <scope>NUCLEOTIDE SEQUENCE [LARGE SCALE GENOMIC DNA]</scope>
    <source>
        <strain evidence="3 4">YZH12</strain>
    </source>
</reference>
<dbReference type="EMBL" id="JAVYII010000001">
    <property type="protein sequence ID" value="MDT9591489.1"/>
    <property type="molecule type" value="Genomic_DNA"/>
</dbReference>
<evidence type="ECO:0000256" key="1">
    <source>
        <dbReference type="SAM" id="MobiDB-lite"/>
    </source>
</evidence>
<feature type="domain" description="Amidase" evidence="2">
    <location>
        <begin position="157"/>
        <end position="313"/>
    </location>
</feature>
<sequence length="520" mass="54671">MSAPTGPALDGLPDGLPDGLLDAFWAYERALMADDVAELDRLFAPGPDTLRTDAAGTLVGHDRISAFRGARGGAPRRRVVDLHVQAVGTDAALVSATTELERGGRSQQTQLWQCRAVEGPDGTLEVRWVVTAAHVAVSPPAIDTRVWRVVGDPLVTGAPEGPLSGSTVAVKDLFAIAGQKIGAGSPAYLSAAPPTTRTARAVQKLLDAGADVTGITRTDEFAWSLFGANDHYGTPPNPHAPHRLPGGSTSGSATATSLGQVDIGLGTDTGGSVRVPASWQGLWGVRTSRNAVARDGVLPLAPTFDTVGWLTRDPALLEVVGDVLLPPSVQEASSEIVLATDLLALAAPDVRDAVEAFARRLGTVMREPFGSRELPTWRRTFTLLQSAEAWQQHATWVASRLHTLTPDVRARFEAAARLDPGDVNAASAELTGIRLEIRHRVADRIVLLPTTPTTAPFPGTADQRLRDTMLELTTIAGIGGLPALNVPLRTADGLPCGVCLVAAQGRDRDLLALARTLPVA</sequence>
<evidence type="ECO:0000259" key="2">
    <source>
        <dbReference type="Pfam" id="PF01425"/>
    </source>
</evidence>
<dbReference type="InterPro" id="IPR024507">
    <property type="entry name" value="AtzH-like"/>
</dbReference>
<dbReference type="Proteomes" id="UP001268542">
    <property type="component" value="Unassembled WGS sequence"/>
</dbReference>
<comment type="caution">
    <text evidence="3">The sequence shown here is derived from an EMBL/GenBank/DDBJ whole genome shotgun (WGS) entry which is preliminary data.</text>
</comment>
<name>A0ABU3PQI7_9ACTN</name>
<keyword evidence="4" id="KW-1185">Reference proteome</keyword>
<dbReference type="InterPro" id="IPR023631">
    <property type="entry name" value="Amidase_dom"/>
</dbReference>
<dbReference type="Pfam" id="PF11533">
    <property type="entry name" value="AtzH-like"/>
    <property type="match status" value="1"/>
</dbReference>
<accession>A0ABU3PQI7</accession>
<evidence type="ECO:0000313" key="4">
    <source>
        <dbReference type="Proteomes" id="UP001268542"/>
    </source>
</evidence>
<dbReference type="InterPro" id="IPR032710">
    <property type="entry name" value="NTF2-like_dom_sf"/>
</dbReference>
<dbReference type="SUPFAM" id="SSF54427">
    <property type="entry name" value="NTF2-like"/>
    <property type="match status" value="1"/>
</dbReference>
<dbReference type="SUPFAM" id="SSF75304">
    <property type="entry name" value="Amidase signature (AS) enzymes"/>
    <property type="match status" value="1"/>
</dbReference>
<dbReference type="InterPro" id="IPR036928">
    <property type="entry name" value="AS_sf"/>
</dbReference>
<organism evidence="3 4">
    <name type="scientific">Nocardioides imazamoxiresistens</name>
    <dbReference type="NCBI Taxonomy" id="3231893"/>
    <lineage>
        <taxon>Bacteria</taxon>
        <taxon>Bacillati</taxon>
        <taxon>Actinomycetota</taxon>
        <taxon>Actinomycetes</taxon>
        <taxon>Propionibacteriales</taxon>
        <taxon>Nocardioidaceae</taxon>
        <taxon>Nocardioides</taxon>
    </lineage>
</organism>
<feature type="region of interest" description="Disordered" evidence="1">
    <location>
        <begin position="233"/>
        <end position="253"/>
    </location>
</feature>